<keyword evidence="5" id="KW-0378">Hydrolase</keyword>
<dbReference type="InterPro" id="IPR027414">
    <property type="entry name" value="GH95_N_dom"/>
</dbReference>
<evidence type="ECO:0000313" key="6">
    <source>
        <dbReference type="Proteomes" id="UP001589793"/>
    </source>
</evidence>
<dbReference type="InterPro" id="IPR049053">
    <property type="entry name" value="AFCA-like_C"/>
</dbReference>
<evidence type="ECO:0000313" key="5">
    <source>
        <dbReference type="EMBL" id="MFC0674070.1"/>
    </source>
</evidence>
<feature type="region of interest" description="Disordered" evidence="1">
    <location>
        <begin position="717"/>
        <end position="737"/>
    </location>
</feature>
<dbReference type="InterPro" id="IPR008928">
    <property type="entry name" value="6-hairpin_glycosidase_sf"/>
</dbReference>
<dbReference type="Proteomes" id="UP001589793">
    <property type="component" value="Unassembled WGS sequence"/>
</dbReference>
<dbReference type="GO" id="GO:0016787">
    <property type="term" value="F:hydrolase activity"/>
    <property type="evidence" value="ECO:0007669"/>
    <property type="project" value="UniProtKB-KW"/>
</dbReference>
<feature type="compositionally biased region" description="Basic and acidic residues" evidence="1">
    <location>
        <begin position="722"/>
        <end position="732"/>
    </location>
</feature>
<reference evidence="5 6" key="1">
    <citation type="submission" date="2024-09" db="EMBL/GenBank/DDBJ databases">
        <authorList>
            <person name="Sun Q."/>
            <person name="Mori K."/>
        </authorList>
    </citation>
    <scope>NUCLEOTIDE SEQUENCE [LARGE SCALE GENOMIC DNA]</scope>
    <source>
        <strain evidence="5 6">CICC 10874</strain>
    </source>
</reference>
<proteinExistence type="predicted"/>
<dbReference type="InterPro" id="IPR012341">
    <property type="entry name" value="6hp_glycosidase-like_sf"/>
</dbReference>
<feature type="domain" description="Glycosyl hydrolase family 95 catalytic" evidence="4">
    <location>
        <begin position="291"/>
        <end position="710"/>
    </location>
</feature>
<feature type="region of interest" description="Disordered" evidence="1">
    <location>
        <begin position="791"/>
        <end position="810"/>
    </location>
</feature>
<dbReference type="PIRSF" id="PIRSF007663">
    <property type="entry name" value="UCP007663"/>
    <property type="match status" value="1"/>
</dbReference>
<sequence length="810" mass="86670">MPDPRHSLFSDRPAEAWTDAFPLGNGHLGAMVFGRPGADRIQVNDSGVWRGGPRPRSLAPGAAEHLAAARTAVLAGDLGSAEEHTRRMQSGDAQMYQPYLDVLVTSAQDPSSRVERELDLADALARTRMTAPGGEVLEVLSTISAADDVLLEQRLFSAPTDVSVAVTSLHEQQLRRQDPGPVAGPAARLVGRLAVAAAVDPDAGGNSPSRPAESFAQTVHASWVLEVRTDGELCAGDASLRIRGARRLELRLLSATQFALDGALRVPDAEALEAEVLARADALAGTEATVLMARAAQTHRELYARTELDLAPGTDRSGPPTTTEARLVSARSGDASPAEIADLVALLAHFGRYLLITGGRGQNPPLNLQGIWNEDPNPPWFSDYTTNINLEMNYWPAGPANLVEVGEGLTTWSQLLAQQGARVAREVYGARGWTLHHNSDRWGYAGPVGDGEDHPKWSFWPLGGAWVTSTLVDLHRFTAAGVPAAVRELLVDCCRFVLDLLVEMPDGTLGTAPSTSPENTFRTPDGAVHEVHVSTTSDLALIRDVLESLLDLAPGADTELTGRARSALAHLPREQILPSGLIAEWSDPALADPEPLHRHQSHLIGLFPGTALDPQTDPERGAAARESLLARGFESTGWSLAWRICLAARLADGELAERFVRRFLHPVDLEPAGKRFSTSEGGVYRTLLCAHPPFQIDGNFGALAGILELLLQSHRSASSTGRTDEPGPRRLDLLPALPESWPRGTARGLRARGGVVVDLRWDEHEVHADLRADPGRTDPIALEVHGAGRPQSLVLAPGGSASLHGPRNAG</sequence>
<dbReference type="Pfam" id="PF22124">
    <property type="entry name" value="Glyco_hydro_95_cat"/>
    <property type="match status" value="1"/>
</dbReference>
<evidence type="ECO:0000256" key="1">
    <source>
        <dbReference type="SAM" id="MobiDB-lite"/>
    </source>
</evidence>
<dbReference type="Pfam" id="PF14498">
    <property type="entry name" value="Glyco_hyd_65N_2"/>
    <property type="match status" value="1"/>
</dbReference>
<dbReference type="Gene3D" id="1.50.10.10">
    <property type="match status" value="1"/>
</dbReference>
<dbReference type="EMBL" id="JBHLSV010000009">
    <property type="protein sequence ID" value="MFC0674070.1"/>
    <property type="molecule type" value="Genomic_DNA"/>
</dbReference>
<dbReference type="Pfam" id="PF21307">
    <property type="entry name" value="Glyco_hydro_95_C"/>
    <property type="match status" value="1"/>
</dbReference>
<dbReference type="RefSeq" id="WP_376980007.1">
    <property type="nucleotide sequence ID" value="NZ_JBHLSV010000009.1"/>
</dbReference>
<dbReference type="InterPro" id="IPR016518">
    <property type="entry name" value="Alpha-L-fucosidase"/>
</dbReference>
<keyword evidence="6" id="KW-1185">Reference proteome</keyword>
<evidence type="ECO:0000259" key="2">
    <source>
        <dbReference type="Pfam" id="PF14498"/>
    </source>
</evidence>
<gene>
    <name evidence="5" type="ORF">ACFFF6_08900</name>
</gene>
<feature type="domain" description="Glycosyl hydrolase family 95 N-terminal" evidence="2">
    <location>
        <begin position="8"/>
        <end position="258"/>
    </location>
</feature>
<evidence type="ECO:0000259" key="3">
    <source>
        <dbReference type="Pfam" id="PF21307"/>
    </source>
</evidence>
<dbReference type="SUPFAM" id="SSF48208">
    <property type="entry name" value="Six-hairpin glycosidases"/>
    <property type="match status" value="1"/>
</dbReference>
<name>A0ABV6RAR1_9MICO</name>
<comment type="caution">
    <text evidence="5">The sequence shown here is derived from an EMBL/GenBank/DDBJ whole genome shotgun (WGS) entry which is preliminary data.</text>
</comment>
<dbReference type="PANTHER" id="PTHR31084">
    <property type="entry name" value="ALPHA-L-FUCOSIDASE 2"/>
    <property type="match status" value="1"/>
</dbReference>
<dbReference type="PANTHER" id="PTHR31084:SF0">
    <property type="entry name" value="ALPHA-L-FUCOSIDASE 2"/>
    <property type="match status" value="1"/>
</dbReference>
<evidence type="ECO:0000259" key="4">
    <source>
        <dbReference type="Pfam" id="PF22124"/>
    </source>
</evidence>
<organism evidence="5 6">
    <name type="scientific">Brachybacterium hainanense</name>
    <dbReference type="NCBI Taxonomy" id="1541174"/>
    <lineage>
        <taxon>Bacteria</taxon>
        <taxon>Bacillati</taxon>
        <taxon>Actinomycetota</taxon>
        <taxon>Actinomycetes</taxon>
        <taxon>Micrococcales</taxon>
        <taxon>Dermabacteraceae</taxon>
        <taxon>Brachybacterium</taxon>
    </lineage>
</organism>
<dbReference type="InterPro" id="IPR054363">
    <property type="entry name" value="GH95_cat"/>
</dbReference>
<accession>A0ABV6RAR1</accession>
<protein>
    <submittedName>
        <fullName evidence="5">Glycoside hydrolase N-terminal domain-containing protein</fullName>
    </submittedName>
</protein>
<feature type="domain" description="Alpha fucosidase A-like C-terminal" evidence="3">
    <location>
        <begin position="731"/>
        <end position="768"/>
    </location>
</feature>